<dbReference type="KEGG" id="nsa:Nitsa_0497"/>
<dbReference type="InterPro" id="IPR026464">
    <property type="entry name" value="NosD_copper_fam"/>
</dbReference>
<feature type="signal peptide" evidence="1">
    <location>
        <begin position="1"/>
        <end position="22"/>
    </location>
</feature>
<evidence type="ECO:0000313" key="4">
    <source>
        <dbReference type="Proteomes" id="UP000008633"/>
    </source>
</evidence>
<reference evidence="3 4" key="1">
    <citation type="journal article" date="2011" name="Stand. Genomic Sci.">
        <title>Complete genome sequence of Nitratifractor salsuginis type strain (E9I37-1).</title>
        <authorList>
            <person name="Anderson I."/>
            <person name="Sikorski J."/>
            <person name="Zeytun A."/>
            <person name="Nolan M."/>
            <person name="Lapidus A."/>
            <person name="Lucas S."/>
            <person name="Hammon N."/>
            <person name="Deshpande S."/>
            <person name="Cheng J.F."/>
            <person name="Tapia R."/>
            <person name="Han C."/>
            <person name="Goodwin L."/>
            <person name="Pitluck S."/>
            <person name="Liolios K."/>
            <person name="Pagani I."/>
            <person name="Ivanova N."/>
            <person name="Huntemann M."/>
            <person name="Mavromatis K."/>
            <person name="Ovchinikova G."/>
            <person name="Pati A."/>
            <person name="Chen A."/>
            <person name="Palaniappan K."/>
            <person name="Land M."/>
            <person name="Hauser L."/>
            <person name="Brambilla E.M."/>
            <person name="Ngatchou-Djao O.D."/>
            <person name="Rohde M."/>
            <person name="Tindall B.J."/>
            <person name="Goker M."/>
            <person name="Detter J.C."/>
            <person name="Woyke T."/>
            <person name="Bristow J."/>
            <person name="Eisen J.A."/>
            <person name="Markowitz V."/>
            <person name="Hugenholtz P."/>
            <person name="Klenk H.P."/>
            <person name="Kyrpides N.C."/>
        </authorList>
    </citation>
    <scope>NUCLEOTIDE SEQUENCE [LARGE SCALE GENOMIC DNA]</scope>
    <source>
        <strain evidence="4">DSM 16511 / JCM 12458 / E9I37-1</strain>
    </source>
</reference>
<dbReference type="RefSeq" id="WP_013553463.1">
    <property type="nucleotide sequence ID" value="NC_014935.1"/>
</dbReference>
<proteinExistence type="predicted"/>
<evidence type="ECO:0000256" key="1">
    <source>
        <dbReference type="SAM" id="SignalP"/>
    </source>
</evidence>
<dbReference type="InterPro" id="IPR007742">
    <property type="entry name" value="NosD_dom"/>
</dbReference>
<feature type="chain" id="PRO_5003214748" evidence="1">
    <location>
        <begin position="23"/>
        <end position="413"/>
    </location>
</feature>
<sequence length="413" mass="47020">MWKVAVMIFTVTGLLSGNVLQAAIDKAQPGSKLELPAGEYHGNLRIDKPLILVGPEDQSARIIGDGNGTVITVRSDYVTLKNLTILHSGQEHERVDAAVSAKKLKHLTVDHCRIDDCLFGIDLEQVNESQITRNWIRSKPFSLGLRGDAVRLWYSNDNNVSANHITHSRDMVVWYSHGNTIAHNFGEYSRYSLHFMYAGRNDVRFNTYEHNSVGIFFMYSQDSVAVGNVIKSSIGTTGLGIGLKDCSNFTLRDNTMIYCARGLYIDRSPFQPDQNNSIEYNRIVYNSIGINFHSLSINNYIHHNIFKGNIENVYDDDQVTLHSVKNHWDENYWDDYEGFDKNGDGIGDTPYRLYYYADRMWMSNPNIKFFYASPVISILNFLAKLAPLSEPVMLLEDPHPVMEEQTLEKEGKR</sequence>
<dbReference type="OrthoDB" id="9767990at2"/>
<accession>E6X0P7</accession>
<dbReference type="NCBIfam" id="TIGR04247">
    <property type="entry name" value="NosD_copper_fam"/>
    <property type="match status" value="1"/>
</dbReference>
<organism evidence="3 4">
    <name type="scientific">Nitratifractor salsuginis (strain DSM 16511 / JCM 12458 / E9I37-1)</name>
    <dbReference type="NCBI Taxonomy" id="749222"/>
    <lineage>
        <taxon>Bacteria</taxon>
        <taxon>Pseudomonadati</taxon>
        <taxon>Campylobacterota</taxon>
        <taxon>Epsilonproteobacteria</taxon>
        <taxon>Campylobacterales</taxon>
        <taxon>Sulfurovaceae</taxon>
        <taxon>Nitratifractor</taxon>
    </lineage>
</organism>
<name>E6X0P7_NITSE</name>
<dbReference type="InterPro" id="IPR011050">
    <property type="entry name" value="Pectin_lyase_fold/virulence"/>
</dbReference>
<evidence type="ECO:0000313" key="3">
    <source>
        <dbReference type="EMBL" id="ADV45767.1"/>
    </source>
</evidence>
<dbReference type="SMART" id="SM00710">
    <property type="entry name" value="PbH1"/>
    <property type="match status" value="7"/>
</dbReference>
<dbReference type="STRING" id="749222.Nitsa_0497"/>
<dbReference type="Proteomes" id="UP000008633">
    <property type="component" value="Chromosome"/>
</dbReference>
<dbReference type="Pfam" id="PF05048">
    <property type="entry name" value="NosD"/>
    <property type="match status" value="1"/>
</dbReference>
<keyword evidence="1" id="KW-0732">Signal</keyword>
<dbReference type="Gene3D" id="2.160.20.10">
    <property type="entry name" value="Single-stranded right-handed beta-helix, Pectin lyase-like"/>
    <property type="match status" value="1"/>
</dbReference>
<dbReference type="InterPro" id="IPR006626">
    <property type="entry name" value="PbH1"/>
</dbReference>
<feature type="domain" description="Periplasmic copper-binding protein NosD beta helix" evidence="2">
    <location>
        <begin position="139"/>
        <end position="338"/>
    </location>
</feature>
<reference evidence="4" key="2">
    <citation type="submission" date="2011-01" db="EMBL/GenBank/DDBJ databases">
        <title>The complete genome of Nitratifractor salsuginis DSM 16511.</title>
        <authorList>
            <consortium name="US DOE Joint Genome Institute (JGI-PGF)"/>
            <person name="Lucas S."/>
            <person name="Copeland A."/>
            <person name="Lapidus A."/>
            <person name="Bruce D."/>
            <person name="Goodwin L."/>
            <person name="Pitluck S."/>
            <person name="Kyrpides N."/>
            <person name="Mavromatis K."/>
            <person name="Ivanova N."/>
            <person name="Mikhailova N."/>
            <person name="Zeytun A."/>
            <person name="Detter J.C."/>
            <person name="Tapia R."/>
            <person name="Han C."/>
            <person name="Land M."/>
            <person name="Hauser L."/>
            <person name="Markowitz V."/>
            <person name="Cheng J.-F."/>
            <person name="Hugenholtz P."/>
            <person name="Woyke T."/>
            <person name="Wu D."/>
            <person name="Tindall B."/>
            <person name="Schuetze A."/>
            <person name="Brambilla E."/>
            <person name="Klenk H.-P."/>
            <person name="Eisen J.A."/>
        </authorList>
    </citation>
    <scope>NUCLEOTIDE SEQUENCE [LARGE SCALE GENOMIC DNA]</scope>
    <source>
        <strain evidence="4">DSM 16511 / JCM 12458 / E9I37-1</strain>
    </source>
</reference>
<keyword evidence="4" id="KW-1185">Reference proteome</keyword>
<dbReference type="AlphaFoldDB" id="E6X0P7"/>
<dbReference type="SUPFAM" id="SSF51126">
    <property type="entry name" value="Pectin lyase-like"/>
    <property type="match status" value="1"/>
</dbReference>
<gene>
    <name evidence="3" type="ordered locus">Nitsa_0497</name>
</gene>
<evidence type="ECO:0000259" key="2">
    <source>
        <dbReference type="Pfam" id="PF05048"/>
    </source>
</evidence>
<dbReference type="EMBL" id="CP002452">
    <property type="protein sequence ID" value="ADV45767.1"/>
    <property type="molecule type" value="Genomic_DNA"/>
</dbReference>
<dbReference type="HOGENOM" id="CLU_041882_1_0_7"/>
<protein>
    <submittedName>
        <fullName evidence="3">Periplasmic copper-binding protein</fullName>
    </submittedName>
</protein>
<dbReference type="InterPro" id="IPR012334">
    <property type="entry name" value="Pectin_lyas_fold"/>
</dbReference>
<dbReference type="eggNOG" id="COG3420">
    <property type="taxonomic scope" value="Bacteria"/>
</dbReference>